<name>A0A6J5SWU0_9CAUD</name>
<proteinExistence type="predicted"/>
<evidence type="ECO:0000313" key="2">
    <source>
        <dbReference type="EMBL" id="CAB4219730.1"/>
    </source>
</evidence>
<gene>
    <name evidence="1" type="ORF">UFOVP1021_27</name>
    <name evidence="2" type="ORF">UFOVP1622_48</name>
</gene>
<evidence type="ECO:0000313" key="1">
    <source>
        <dbReference type="EMBL" id="CAB4178462.1"/>
    </source>
</evidence>
<dbReference type="EMBL" id="LR797485">
    <property type="protein sequence ID" value="CAB4219730.1"/>
    <property type="molecule type" value="Genomic_DNA"/>
</dbReference>
<protein>
    <submittedName>
        <fullName evidence="2">Phage head morphogenesis domain containing protein</fullName>
    </submittedName>
</protein>
<accession>A0A6J5SWU0</accession>
<sequence>MPSGDDIERVFRPVLRGVGMSLIKTWAKTTRKEYDPFTAPYTLASKFIPTIEAMIDEAGKSLLVSLGQADADTWLVRNPEILNNAKTAAFDLCNDTIDTFVQDTLKTIDAMRAELSASIASGETGGDLVNRLAQYVDSESRWRARRIAVTESARAYNTGTMGAAGPLNYITGFKWLISDDACPLCHMIARQCPVIRKGGTFAINGTNKTYRDIKGPPAHPGCRCSILEVFEDEMPAALRPPLVPDDGNYIRPEAADYAAAEAGGYLSVAIGNATDKSFQKSGFILQD</sequence>
<reference evidence="2" key="1">
    <citation type="submission" date="2020-05" db="EMBL/GenBank/DDBJ databases">
        <authorList>
            <person name="Chiriac C."/>
            <person name="Salcher M."/>
            <person name="Ghai R."/>
            <person name="Kavagutti S V."/>
        </authorList>
    </citation>
    <scope>NUCLEOTIDE SEQUENCE</scope>
</reference>
<organism evidence="2">
    <name type="scientific">uncultured Caudovirales phage</name>
    <dbReference type="NCBI Taxonomy" id="2100421"/>
    <lineage>
        <taxon>Viruses</taxon>
        <taxon>Duplodnaviria</taxon>
        <taxon>Heunggongvirae</taxon>
        <taxon>Uroviricota</taxon>
        <taxon>Caudoviricetes</taxon>
        <taxon>Peduoviridae</taxon>
        <taxon>Maltschvirus</taxon>
        <taxon>Maltschvirus maltsch</taxon>
    </lineage>
</organism>
<dbReference type="EMBL" id="LR796967">
    <property type="protein sequence ID" value="CAB4178462.1"/>
    <property type="molecule type" value="Genomic_DNA"/>
</dbReference>